<dbReference type="EMBL" id="JAAALK010000085">
    <property type="protein sequence ID" value="KAG8083505.1"/>
    <property type="molecule type" value="Genomic_DNA"/>
</dbReference>
<sequence length="85" mass="9418">MISNNKSYTRQLVDSRQRSTTSWQHGSGSMEWPDKPAATTTTAKETRCLATSEGGSRTPAKLPTTTMETWDQICRRAAREQGGRA</sequence>
<feature type="compositionally biased region" description="Low complexity" evidence="1">
    <location>
        <begin position="37"/>
        <end position="51"/>
    </location>
</feature>
<reference evidence="2" key="1">
    <citation type="journal article" date="2021" name="bioRxiv">
        <title>Whole Genome Assembly and Annotation of Northern Wild Rice, Zizania palustris L., Supports a Whole Genome Duplication in the Zizania Genus.</title>
        <authorList>
            <person name="Haas M."/>
            <person name="Kono T."/>
            <person name="Macchietto M."/>
            <person name="Millas R."/>
            <person name="McGilp L."/>
            <person name="Shao M."/>
            <person name="Duquette J."/>
            <person name="Hirsch C.N."/>
            <person name="Kimball J."/>
        </authorList>
    </citation>
    <scope>NUCLEOTIDE SEQUENCE</scope>
    <source>
        <tissue evidence="2">Fresh leaf tissue</tissue>
    </source>
</reference>
<evidence type="ECO:0000256" key="1">
    <source>
        <dbReference type="SAM" id="MobiDB-lite"/>
    </source>
</evidence>
<organism evidence="2 3">
    <name type="scientific">Zizania palustris</name>
    <name type="common">Northern wild rice</name>
    <dbReference type="NCBI Taxonomy" id="103762"/>
    <lineage>
        <taxon>Eukaryota</taxon>
        <taxon>Viridiplantae</taxon>
        <taxon>Streptophyta</taxon>
        <taxon>Embryophyta</taxon>
        <taxon>Tracheophyta</taxon>
        <taxon>Spermatophyta</taxon>
        <taxon>Magnoliopsida</taxon>
        <taxon>Liliopsida</taxon>
        <taxon>Poales</taxon>
        <taxon>Poaceae</taxon>
        <taxon>BOP clade</taxon>
        <taxon>Oryzoideae</taxon>
        <taxon>Oryzeae</taxon>
        <taxon>Zizaniinae</taxon>
        <taxon>Zizania</taxon>
    </lineage>
</organism>
<keyword evidence="3" id="KW-1185">Reference proteome</keyword>
<dbReference type="Proteomes" id="UP000729402">
    <property type="component" value="Unassembled WGS sequence"/>
</dbReference>
<reference evidence="2" key="2">
    <citation type="submission" date="2021-02" db="EMBL/GenBank/DDBJ databases">
        <authorList>
            <person name="Kimball J.A."/>
            <person name="Haas M.W."/>
            <person name="Macchietto M."/>
            <person name="Kono T."/>
            <person name="Duquette J."/>
            <person name="Shao M."/>
        </authorList>
    </citation>
    <scope>NUCLEOTIDE SEQUENCE</scope>
    <source>
        <tissue evidence="2">Fresh leaf tissue</tissue>
    </source>
</reference>
<dbReference type="AlphaFoldDB" id="A0A8J5VVJ8"/>
<protein>
    <submittedName>
        <fullName evidence="2">Uncharacterized protein</fullName>
    </submittedName>
</protein>
<gene>
    <name evidence="2" type="ORF">GUJ93_ZPchr0015g6627</name>
</gene>
<feature type="compositionally biased region" description="Polar residues" evidence="1">
    <location>
        <begin position="1"/>
        <end position="27"/>
    </location>
</feature>
<comment type="caution">
    <text evidence="2">The sequence shown here is derived from an EMBL/GenBank/DDBJ whole genome shotgun (WGS) entry which is preliminary data.</text>
</comment>
<feature type="region of interest" description="Disordered" evidence="1">
    <location>
        <begin position="1"/>
        <end position="67"/>
    </location>
</feature>
<evidence type="ECO:0000313" key="2">
    <source>
        <dbReference type="EMBL" id="KAG8083505.1"/>
    </source>
</evidence>
<evidence type="ECO:0000313" key="3">
    <source>
        <dbReference type="Proteomes" id="UP000729402"/>
    </source>
</evidence>
<name>A0A8J5VVJ8_ZIZPA</name>
<accession>A0A8J5VVJ8</accession>
<proteinExistence type="predicted"/>